<name>A0A5B8JLV9_9ACTN</name>
<comment type="similarity">
    <text evidence="1">Belongs to the GPN-loop GTPase family.</text>
</comment>
<keyword evidence="6" id="KW-1185">Reference proteome</keyword>
<dbReference type="SUPFAM" id="SSF52540">
    <property type="entry name" value="P-loop containing nucleoside triphosphate hydrolases"/>
    <property type="match status" value="1"/>
</dbReference>
<dbReference type="GO" id="GO:0005524">
    <property type="term" value="F:ATP binding"/>
    <property type="evidence" value="ECO:0007669"/>
    <property type="project" value="UniProtKB-KW"/>
</dbReference>
<keyword evidence="2" id="KW-0547">Nucleotide-binding</keyword>
<dbReference type="Proteomes" id="UP000320580">
    <property type="component" value="Chromosome"/>
</dbReference>
<evidence type="ECO:0000256" key="1">
    <source>
        <dbReference type="ARBA" id="ARBA00005290"/>
    </source>
</evidence>
<reference evidence="5 6" key="1">
    <citation type="submission" date="2019-07" db="EMBL/GenBank/DDBJ databases">
        <authorList>
            <person name="Zhu P."/>
        </authorList>
    </citation>
    <scope>NUCLEOTIDE SEQUENCE [LARGE SCALE GENOMIC DNA]</scope>
    <source>
        <strain evidence="5 6">SSL-25</strain>
    </source>
</reference>
<dbReference type="GO" id="GO:0016787">
    <property type="term" value="F:hydrolase activity"/>
    <property type="evidence" value="ECO:0007669"/>
    <property type="project" value="UniProtKB-KW"/>
</dbReference>
<dbReference type="PANTHER" id="PTHR42708:SF1">
    <property type="entry name" value="GLIDING MOTILITY PROTEIN MGLA"/>
    <property type="match status" value="1"/>
</dbReference>
<evidence type="ECO:0000256" key="4">
    <source>
        <dbReference type="ARBA" id="ARBA00023134"/>
    </source>
</evidence>
<dbReference type="KEGG" id="sqz:FQU76_09665"/>
<organism evidence="5 6">
    <name type="scientific">Streptomyces qinzhouensis</name>
    <dbReference type="NCBI Taxonomy" id="2599401"/>
    <lineage>
        <taxon>Bacteria</taxon>
        <taxon>Bacillati</taxon>
        <taxon>Actinomycetota</taxon>
        <taxon>Actinomycetes</taxon>
        <taxon>Kitasatosporales</taxon>
        <taxon>Streptomycetaceae</taxon>
        <taxon>Streptomyces</taxon>
    </lineage>
</organism>
<dbReference type="PANTHER" id="PTHR42708">
    <property type="entry name" value="ATP/GTP-BINDING PROTEIN-RELATED"/>
    <property type="match status" value="1"/>
</dbReference>
<dbReference type="AlphaFoldDB" id="A0A5B8JLV9"/>
<accession>A0A5B8JLV9</accession>
<dbReference type="GO" id="GO:0005525">
    <property type="term" value="F:GTP binding"/>
    <property type="evidence" value="ECO:0007669"/>
    <property type="project" value="UniProtKB-KW"/>
</dbReference>
<sequence>MDRPTGPRTEDVLPDTTTAAVKIVIAGGFGVGKTTLVGAVSEIRPLTTEETMTQAGVGVDDIEGVERKTSTTVAMDFGRISINAELVLYLFGTPGQERFWFLWRGLFEGALGAVVLVDTRRLEVSFDVIGRLEERRVPFVVAVNSFSDAPAHPVEEIRAALDLPEGVPIVDCDARLRRSGRDVLMTLMRYLQRLALATEASAQAQASAS</sequence>
<dbReference type="InterPro" id="IPR027417">
    <property type="entry name" value="P-loop_NTPase"/>
</dbReference>
<proteinExistence type="inferred from homology"/>
<evidence type="ECO:0000256" key="3">
    <source>
        <dbReference type="ARBA" id="ARBA00022801"/>
    </source>
</evidence>
<evidence type="ECO:0000313" key="5">
    <source>
        <dbReference type="EMBL" id="QDY80891.1"/>
    </source>
</evidence>
<evidence type="ECO:0000256" key="2">
    <source>
        <dbReference type="ARBA" id="ARBA00022741"/>
    </source>
</evidence>
<keyword evidence="3" id="KW-0378">Hydrolase</keyword>
<keyword evidence="4" id="KW-0342">GTP-binding</keyword>
<dbReference type="CDD" id="cd00882">
    <property type="entry name" value="Ras_like_GTPase"/>
    <property type="match status" value="1"/>
</dbReference>
<dbReference type="InterPro" id="IPR004130">
    <property type="entry name" value="Gpn"/>
</dbReference>
<dbReference type="Gene3D" id="3.40.50.300">
    <property type="entry name" value="P-loop containing nucleotide triphosphate hydrolases"/>
    <property type="match status" value="1"/>
</dbReference>
<gene>
    <name evidence="5" type="ORF">FQU76_09665</name>
</gene>
<dbReference type="EMBL" id="CP042266">
    <property type="protein sequence ID" value="QDY80891.1"/>
    <property type="molecule type" value="Genomic_DNA"/>
</dbReference>
<dbReference type="Pfam" id="PF03029">
    <property type="entry name" value="ATP_bind_1"/>
    <property type="match status" value="1"/>
</dbReference>
<evidence type="ECO:0000313" key="6">
    <source>
        <dbReference type="Proteomes" id="UP000320580"/>
    </source>
</evidence>
<keyword evidence="5" id="KW-0067">ATP-binding</keyword>
<dbReference type="OrthoDB" id="4319884at2"/>
<protein>
    <submittedName>
        <fullName evidence="5">ATP-binding protein</fullName>
    </submittedName>
</protein>
<dbReference type="InterPro" id="IPR052705">
    <property type="entry name" value="Gliding_Motility_GTPase"/>
</dbReference>